<protein>
    <recommendedName>
        <fullName evidence="5">DUF3456 domain-containing protein</fullName>
    </recommendedName>
</protein>
<dbReference type="GO" id="GO:0030888">
    <property type="term" value="P:regulation of B cell proliferation"/>
    <property type="evidence" value="ECO:0007669"/>
    <property type="project" value="TreeGrafter"/>
</dbReference>
<evidence type="ECO:0000256" key="1">
    <source>
        <dbReference type="SAM" id="MobiDB-lite"/>
    </source>
</evidence>
<keyword evidence="2" id="KW-0732">Signal</keyword>
<feature type="chain" id="PRO_5019286296" description="DUF3456 domain-containing protein" evidence="2">
    <location>
        <begin position="20"/>
        <end position="205"/>
    </location>
</feature>
<feature type="region of interest" description="Disordered" evidence="1">
    <location>
        <begin position="24"/>
        <end position="52"/>
    </location>
</feature>
<sequence>MRFLIVAVLTICLCNSTSAGDQKDKQRKYASQSSGQFQESGTIEMKSPNLNDEEFHSGHMPDYLKCDSCRAISYQMQEYLSKWESKISAVKEGKAVLNESDYTDALEKCCSQTWEKHGVIEVNGIKRLSGPGLETEDFTGVMVMSGPWPGRLFKMCQAYLGEFSEEDIYNEFRKNRDYLEDFLCFGKNGACTKHKSFQTAFKDEI</sequence>
<dbReference type="STRING" id="137246.A0A401S756"/>
<dbReference type="GO" id="GO:0005576">
    <property type="term" value="C:extracellular region"/>
    <property type="evidence" value="ECO:0007669"/>
    <property type="project" value="TreeGrafter"/>
</dbReference>
<feature type="signal peptide" evidence="2">
    <location>
        <begin position="1"/>
        <end position="19"/>
    </location>
</feature>
<dbReference type="EMBL" id="BEZZ01000115">
    <property type="protein sequence ID" value="GCC26226.1"/>
    <property type="molecule type" value="Genomic_DNA"/>
</dbReference>
<comment type="caution">
    <text evidence="3">The sequence shown here is derived from an EMBL/GenBank/DDBJ whole genome shotgun (WGS) entry which is preliminary data.</text>
</comment>
<evidence type="ECO:0000313" key="4">
    <source>
        <dbReference type="Proteomes" id="UP000287033"/>
    </source>
</evidence>
<evidence type="ECO:0000313" key="3">
    <source>
        <dbReference type="EMBL" id="GCC26226.1"/>
    </source>
</evidence>
<dbReference type="OMA" id="QNWQDYG"/>
<dbReference type="PANTHER" id="PTHR15881">
    <property type="entry name" value="MARGINAL ZONE B- AND B1-CELL-SPECIFIC PROTEIN"/>
    <property type="match status" value="1"/>
</dbReference>
<evidence type="ECO:0000256" key="2">
    <source>
        <dbReference type="SAM" id="SignalP"/>
    </source>
</evidence>
<dbReference type="Proteomes" id="UP000287033">
    <property type="component" value="Unassembled WGS sequence"/>
</dbReference>
<gene>
    <name evidence="3" type="ORF">chiPu_0004641</name>
</gene>
<evidence type="ECO:0008006" key="5">
    <source>
        <dbReference type="Google" id="ProtNLM"/>
    </source>
</evidence>
<keyword evidence="4" id="KW-1185">Reference proteome</keyword>
<name>A0A401S756_CHIPU</name>
<dbReference type="OrthoDB" id="448621at2759"/>
<organism evidence="3 4">
    <name type="scientific">Chiloscyllium punctatum</name>
    <name type="common">Brownbanded bambooshark</name>
    <name type="synonym">Hemiscyllium punctatum</name>
    <dbReference type="NCBI Taxonomy" id="137246"/>
    <lineage>
        <taxon>Eukaryota</taxon>
        <taxon>Metazoa</taxon>
        <taxon>Chordata</taxon>
        <taxon>Craniata</taxon>
        <taxon>Vertebrata</taxon>
        <taxon>Chondrichthyes</taxon>
        <taxon>Elasmobranchii</taxon>
        <taxon>Galeomorphii</taxon>
        <taxon>Galeoidea</taxon>
        <taxon>Orectolobiformes</taxon>
        <taxon>Hemiscylliidae</taxon>
        <taxon>Chiloscyllium</taxon>
    </lineage>
</organism>
<dbReference type="GO" id="GO:0034663">
    <property type="term" value="C:endoplasmic reticulum chaperone complex"/>
    <property type="evidence" value="ECO:0007669"/>
    <property type="project" value="TreeGrafter"/>
</dbReference>
<feature type="compositionally biased region" description="Polar residues" evidence="1">
    <location>
        <begin position="29"/>
        <end position="41"/>
    </location>
</feature>
<accession>A0A401S756</accession>
<proteinExistence type="predicted"/>
<reference evidence="3 4" key="1">
    <citation type="journal article" date="2018" name="Nat. Ecol. Evol.">
        <title>Shark genomes provide insights into elasmobranch evolution and the origin of vertebrates.</title>
        <authorList>
            <person name="Hara Y"/>
            <person name="Yamaguchi K"/>
            <person name="Onimaru K"/>
            <person name="Kadota M"/>
            <person name="Koyanagi M"/>
            <person name="Keeley SD"/>
            <person name="Tatsumi K"/>
            <person name="Tanaka K"/>
            <person name="Motone F"/>
            <person name="Kageyama Y"/>
            <person name="Nozu R"/>
            <person name="Adachi N"/>
            <person name="Nishimura O"/>
            <person name="Nakagawa R"/>
            <person name="Tanegashima C"/>
            <person name="Kiyatake I"/>
            <person name="Matsumoto R"/>
            <person name="Murakumo K"/>
            <person name="Nishida K"/>
            <person name="Terakita A"/>
            <person name="Kuratani S"/>
            <person name="Sato K"/>
            <person name="Hyodo S Kuraku.S."/>
        </authorList>
    </citation>
    <scope>NUCLEOTIDE SEQUENCE [LARGE SCALE GENOMIC DNA]</scope>
</reference>
<dbReference type="PANTHER" id="PTHR15881:SF2">
    <property type="entry name" value="MARGINAL ZONE B- AND B1-CELL-SPECIFIC PROTEIN"/>
    <property type="match status" value="1"/>
</dbReference>
<dbReference type="AlphaFoldDB" id="A0A401S756"/>
<dbReference type="InterPro" id="IPR052682">
    <property type="entry name" value="MZB1"/>
</dbReference>